<keyword evidence="3" id="KW-1185">Reference proteome</keyword>
<evidence type="ECO:0000313" key="3">
    <source>
        <dbReference type="Proteomes" id="UP001597383"/>
    </source>
</evidence>
<dbReference type="PIRSF" id="PIRSF038931">
    <property type="entry name" value="GerQ"/>
    <property type="match status" value="1"/>
</dbReference>
<evidence type="ECO:0000256" key="1">
    <source>
        <dbReference type="SAM" id="MobiDB-lite"/>
    </source>
</evidence>
<dbReference type="InterPro" id="IPR014099">
    <property type="entry name" value="Spore_coat_GerQ"/>
</dbReference>
<accession>A0ABW4VYK6</accession>
<name>A0ABW4VYK6_9BACI</name>
<keyword evidence="2" id="KW-0167">Capsid protein</keyword>
<dbReference type="NCBIfam" id="TIGR02728">
    <property type="entry name" value="spore_gerQ"/>
    <property type="match status" value="1"/>
</dbReference>
<evidence type="ECO:0000313" key="2">
    <source>
        <dbReference type="EMBL" id="MFD2044377.1"/>
    </source>
</evidence>
<organism evidence="2 3">
    <name type="scientific">Ornithinibacillus salinisoli</name>
    <dbReference type="NCBI Taxonomy" id="1848459"/>
    <lineage>
        <taxon>Bacteria</taxon>
        <taxon>Bacillati</taxon>
        <taxon>Bacillota</taxon>
        <taxon>Bacilli</taxon>
        <taxon>Bacillales</taxon>
        <taxon>Bacillaceae</taxon>
        <taxon>Ornithinibacillus</taxon>
    </lineage>
</organism>
<feature type="region of interest" description="Disordered" evidence="1">
    <location>
        <begin position="41"/>
        <end position="69"/>
    </location>
</feature>
<protein>
    <submittedName>
        <fullName evidence="2">Spore coat protein GerQ</fullName>
    </submittedName>
</protein>
<dbReference type="Pfam" id="PF09671">
    <property type="entry name" value="Spore_GerQ"/>
    <property type="match status" value="1"/>
</dbReference>
<feature type="compositionally biased region" description="Low complexity" evidence="1">
    <location>
        <begin position="41"/>
        <end position="65"/>
    </location>
</feature>
<comment type="caution">
    <text evidence="2">The sequence shown here is derived from an EMBL/GenBank/DDBJ whole genome shotgun (WGS) entry which is preliminary data.</text>
</comment>
<proteinExistence type="predicted"/>
<keyword evidence="2" id="KW-0946">Virion</keyword>
<reference evidence="3" key="1">
    <citation type="journal article" date="2019" name="Int. J. Syst. Evol. Microbiol.">
        <title>The Global Catalogue of Microorganisms (GCM) 10K type strain sequencing project: providing services to taxonomists for standard genome sequencing and annotation.</title>
        <authorList>
            <consortium name="The Broad Institute Genomics Platform"/>
            <consortium name="The Broad Institute Genome Sequencing Center for Infectious Disease"/>
            <person name="Wu L."/>
            <person name="Ma J."/>
        </authorList>
    </citation>
    <scope>NUCLEOTIDE SEQUENCE [LARGE SCALE GENOMIC DNA]</scope>
    <source>
        <strain evidence="3">R28</strain>
    </source>
</reference>
<dbReference type="RefSeq" id="WP_377556396.1">
    <property type="nucleotide sequence ID" value="NZ_JBHUHQ010000015.1"/>
</dbReference>
<gene>
    <name evidence="2" type="primary">gerQ</name>
    <name evidence="2" type="ORF">ACFSJF_08880</name>
</gene>
<dbReference type="EMBL" id="JBHUHQ010000015">
    <property type="protein sequence ID" value="MFD2044377.1"/>
    <property type="molecule type" value="Genomic_DNA"/>
</dbReference>
<sequence length="167" mass="19854">MSESQEKNQSQPYANSQYPYYYFPQTSPAFYPAYNYRQFQYPQTQQQQPTQQQPQQPLQQQQQQQAPDVPGMLPLQQSYIENILRLNRGKQATVYMTFEQNQEWNAKKFRGVIEAAGRDHIILSDPQTGKRYLLLMVYLDYVTFDEELNYEYPYGATGNQFSNYQPR</sequence>
<dbReference type="Proteomes" id="UP001597383">
    <property type="component" value="Unassembled WGS sequence"/>
</dbReference>